<comment type="subunit">
    <text evidence="3">Homodimer.</text>
</comment>
<name>A0A9W8H4F1_9FUNG</name>
<gene>
    <name evidence="10" type="primary">GNA1</name>
    <name evidence="10" type="ORF">H4R18_004382</name>
</gene>
<dbReference type="PANTHER" id="PTHR13355:SF11">
    <property type="entry name" value="GLUCOSAMINE 6-PHOSPHATE N-ACETYLTRANSFERASE"/>
    <property type="match status" value="1"/>
</dbReference>
<dbReference type="SUPFAM" id="SSF55729">
    <property type="entry name" value="Acyl-CoA N-acyltransferases (Nat)"/>
    <property type="match status" value="1"/>
</dbReference>
<comment type="subcellular location">
    <subcellularLocation>
        <location evidence="1">Endomembrane system</location>
        <topology evidence="1">Peripheral membrane protein</topology>
    </subcellularLocation>
    <subcellularLocation>
        <location evidence="2">Endoplasmic reticulum membrane</location>
    </subcellularLocation>
</comment>
<dbReference type="PROSITE" id="PS51186">
    <property type="entry name" value="GNAT"/>
    <property type="match status" value="1"/>
</dbReference>
<dbReference type="GO" id="GO:0006048">
    <property type="term" value="P:UDP-N-acetylglucosamine biosynthetic process"/>
    <property type="evidence" value="ECO:0007669"/>
    <property type="project" value="UniProtKB-UniRule"/>
</dbReference>
<reference evidence="10" key="1">
    <citation type="submission" date="2022-07" db="EMBL/GenBank/DDBJ databases">
        <title>Phylogenomic reconstructions and comparative analyses of Kickxellomycotina fungi.</title>
        <authorList>
            <person name="Reynolds N.K."/>
            <person name="Stajich J.E."/>
            <person name="Barry K."/>
            <person name="Grigoriev I.V."/>
            <person name="Crous P."/>
            <person name="Smith M.E."/>
        </authorList>
    </citation>
    <scope>NUCLEOTIDE SEQUENCE</scope>
    <source>
        <strain evidence="10">NBRC 105414</strain>
    </source>
</reference>
<dbReference type="PANTHER" id="PTHR13355">
    <property type="entry name" value="GLUCOSAMINE 6-PHOSPHATE N-ACETYLTRANSFERASE"/>
    <property type="match status" value="1"/>
</dbReference>
<dbReference type="EMBL" id="JANBUL010000209">
    <property type="protein sequence ID" value="KAJ2778810.1"/>
    <property type="molecule type" value="Genomic_DNA"/>
</dbReference>
<dbReference type="InterPro" id="IPR000182">
    <property type="entry name" value="GNAT_dom"/>
</dbReference>
<dbReference type="Gene3D" id="3.40.630.30">
    <property type="match status" value="1"/>
</dbReference>
<dbReference type="GO" id="GO:0005789">
    <property type="term" value="C:endoplasmic reticulum membrane"/>
    <property type="evidence" value="ECO:0007669"/>
    <property type="project" value="UniProtKB-SubCell"/>
</dbReference>
<evidence type="ECO:0000256" key="5">
    <source>
        <dbReference type="ARBA" id="ARBA00022824"/>
    </source>
</evidence>
<feature type="domain" description="N-acetyltransferase" evidence="9">
    <location>
        <begin position="30"/>
        <end position="173"/>
    </location>
</feature>
<evidence type="ECO:0000256" key="4">
    <source>
        <dbReference type="ARBA" id="ARBA00022679"/>
    </source>
</evidence>
<dbReference type="AlphaFoldDB" id="A0A9W8H4F1"/>
<dbReference type="Pfam" id="PF00583">
    <property type="entry name" value="Acetyltransf_1"/>
    <property type="match status" value="1"/>
</dbReference>
<keyword evidence="7 8" id="KW-0012">Acyltransferase</keyword>
<evidence type="ECO:0000313" key="10">
    <source>
        <dbReference type="EMBL" id="KAJ2778810.1"/>
    </source>
</evidence>
<dbReference type="InterPro" id="IPR016181">
    <property type="entry name" value="Acyl_CoA_acyltransferase"/>
</dbReference>
<evidence type="ECO:0000256" key="6">
    <source>
        <dbReference type="ARBA" id="ARBA00023136"/>
    </source>
</evidence>
<comment type="caution">
    <text evidence="10">The sequence shown here is derived from an EMBL/GenBank/DDBJ whole genome shotgun (WGS) entry which is preliminary data.</text>
</comment>
<dbReference type="CDD" id="cd04301">
    <property type="entry name" value="NAT_SF"/>
    <property type="match status" value="1"/>
</dbReference>
<protein>
    <recommendedName>
        <fullName evidence="8">Glucosamine 6-phosphate N-acetyltransferase</fullName>
        <ecNumber evidence="8">2.3.1.4</ecNumber>
    </recommendedName>
</protein>
<keyword evidence="5" id="KW-0256">Endoplasmic reticulum</keyword>
<keyword evidence="6" id="KW-0472">Membrane</keyword>
<comment type="similarity">
    <text evidence="8">Belongs to the acetyltransferase family. GNA1 subfamily.</text>
</comment>
<evidence type="ECO:0000256" key="3">
    <source>
        <dbReference type="ARBA" id="ARBA00011738"/>
    </source>
</evidence>
<evidence type="ECO:0000256" key="7">
    <source>
        <dbReference type="ARBA" id="ARBA00023315"/>
    </source>
</evidence>
<evidence type="ECO:0000256" key="8">
    <source>
        <dbReference type="RuleBase" id="RU365086"/>
    </source>
</evidence>
<evidence type="ECO:0000256" key="1">
    <source>
        <dbReference type="ARBA" id="ARBA00004184"/>
    </source>
</evidence>
<accession>A0A9W8H4F1</accession>
<comment type="pathway">
    <text evidence="8">Nucleotide-sugar biosynthesis; UDP-N-acetyl-alpha-D-glucosamine biosynthesis; N-acetyl-alpha-D-glucosamine 1-phosphate from alpha-D-glucosamine 6-phosphate (route I): step 1/2.</text>
</comment>
<keyword evidence="4 8" id="KW-0808">Transferase</keyword>
<dbReference type="Proteomes" id="UP001140217">
    <property type="component" value="Unassembled WGS sequence"/>
</dbReference>
<sequence>MVSSSSLFDAGVLGAAVRGAVPAGHVLRPLELTDYRKGYTECLANLTVVGEVTEQMFADSFEEMRRAGGYFVVVVEDLGAQRVVATGTLVVEQKFLRGCGRVGHIEDIVVAKGQEGKGLGKTIIASLLAVAESVGCYKSILDCDESNVRFYEKCGLVRKGVQMALYMPGASKY</sequence>
<organism evidence="10 11">
    <name type="scientific">Coemansia javaensis</name>
    <dbReference type="NCBI Taxonomy" id="2761396"/>
    <lineage>
        <taxon>Eukaryota</taxon>
        <taxon>Fungi</taxon>
        <taxon>Fungi incertae sedis</taxon>
        <taxon>Zoopagomycota</taxon>
        <taxon>Kickxellomycotina</taxon>
        <taxon>Kickxellomycetes</taxon>
        <taxon>Kickxellales</taxon>
        <taxon>Kickxellaceae</taxon>
        <taxon>Coemansia</taxon>
    </lineage>
</organism>
<comment type="catalytic activity">
    <reaction evidence="8">
        <text>D-glucosamine 6-phosphate + acetyl-CoA = N-acetyl-D-glucosamine 6-phosphate + CoA + H(+)</text>
        <dbReference type="Rhea" id="RHEA:10292"/>
        <dbReference type="ChEBI" id="CHEBI:15378"/>
        <dbReference type="ChEBI" id="CHEBI:57287"/>
        <dbReference type="ChEBI" id="CHEBI:57288"/>
        <dbReference type="ChEBI" id="CHEBI:57513"/>
        <dbReference type="ChEBI" id="CHEBI:58725"/>
        <dbReference type="EC" id="2.3.1.4"/>
    </reaction>
</comment>
<dbReference type="InterPro" id="IPR039143">
    <property type="entry name" value="GNPNAT1-like"/>
</dbReference>
<evidence type="ECO:0000259" key="9">
    <source>
        <dbReference type="PROSITE" id="PS51186"/>
    </source>
</evidence>
<dbReference type="OrthoDB" id="10039976at2759"/>
<evidence type="ECO:0000256" key="2">
    <source>
        <dbReference type="ARBA" id="ARBA00004586"/>
    </source>
</evidence>
<dbReference type="GO" id="GO:0004343">
    <property type="term" value="F:glucosamine 6-phosphate N-acetyltransferase activity"/>
    <property type="evidence" value="ECO:0007669"/>
    <property type="project" value="UniProtKB-UniRule"/>
</dbReference>
<proteinExistence type="inferred from homology"/>
<dbReference type="FunFam" id="3.40.630.30:FF:000048">
    <property type="entry name" value="Glucosamine 6-phosphate N-acetyltransferase"/>
    <property type="match status" value="1"/>
</dbReference>
<dbReference type="EC" id="2.3.1.4" evidence="8"/>
<keyword evidence="11" id="KW-1185">Reference proteome</keyword>
<evidence type="ECO:0000313" key="11">
    <source>
        <dbReference type="Proteomes" id="UP001140217"/>
    </source>
</evidence>